<dbReference type="EMBL" id="JANBUO010002805">
    <property type="protein sequence ID" value="KAJ2793692.1"/>
    <property type="molecule type" value="Genomic_DNA"/>
</dbReference>
<evidence type="ECO:0000313" key="3">
    <source>
        <dbReference type="Proteomes" id="UP001140094"/>
    </source>
</evidence>
<dbReference type="GO" id="GO:0017070">
    <property type="term" value="F:U6 snRNA binding"/>
    <property type="evidence" value="ECO:0007669"/>
    <property type="project" value="TreeGrafter"/>
</dbReference>
<organism evidence="2 3">
    <name type="scientific">Coemansia guatemalensis</name>
    <dbReference type="NCBI Taxonomy" id="2761395"/>
    <lineage>
        <taxon>Eukaryota</taxon>
        <taxon>Fungi</taxon>
        <taxon>Fungi incertae sedis</taxon>
        <taxon>Zoopagomycota</taxon>
        <taxon>Kickxellomycotina</taxon>
        <taxon>Kickxellomycetes</taxon>
        <taxon>Kickxellales</taxon>
        <taxon>Kickxellaceae</taxon>
        <taxon>Coemansia</taxon>
    </lineage>
</organism>
<dbReference type="InterPro" id="IPR043172">
    <property type="entry name" value="Prp8_domainIV_palm"/>
</dbReference>
<dbReference type="FunFam" id="1.20.80.40:FF:000001">
    <property type="entry name" value="Pre-mRNA-processing-splicing factor 8"/>
    <property type="match status" value="1"/>
</dbReference>
<dbReference type="OrthoDB" id="1931567at2759"/>
<reference evidence="2" key="1">
    <citation type="submission" date="2022-07" db="EMBL/GenBank/DDBJ databases">
        <title>Phylogenomic reconstructions and comparative analyses of Kickxellomycotina fungi.</title>
        <authorList>
            <person name="Reynolds N.K."/>
            <person name="Stajich J.E."/>
            <person name="Barry K."/>
            <person name="Grigoriev I.V."/>
            <person name="Crous P."/>
            <person name="Smith M.E."/>
        </authorList>
    </citation>
    <scope>NUCLEOTIDE SEQUENCE</scope>
    <source>
        <strain evidence="2">NRRL 1565</strain>
    </source>
</reference>
<keyword evidence="3" id="KW-1185">Reference proteome</keyword>
<dbReference type="GO" id="GO:0097157">
    <property type="term" value="F:pre-mRNA intronic binding"/>
    <property type="evidence" value="ECO:0007669"/>
    <property type="project" value="TreeGrafter"/>
</dbReference>
<dbReference type="SUPFAM" id="SSF53098">
    <property type="entry name" value="Ribonuclease H-like"/>
    <property type="match status" value="1"/>
</dbReference>
<dbReference type="GO" id="GO:0000244">
    <property type="term" value="P:spliceosomal tri-snRNP complex assembly"/>
    <property type="evidence" value="ECO:0007669"/>
    <property type="project" value="TreeGrafter"/>
</dbReference>
<name>A0A9W8HPF7_9FUNG</name>
<dbReference type="GO" id="GO:0008237">
    <property type="term" value="F:metallopeptidase activity"/>
    <property type="evidence" value="ECO:0007669"/>
    <property type="project" value="InterPro"/>
</dbReference>
<dbReference type="InterPro" id="IPR027652">
    <property type="entry name" value="PRP8"/>
</dbReference>
<evidence type="ECO:0000259" key="1">
    <source>
        <dbReference type="PROSITE" id="PS50249"/>
    </source>
</evidence>
<comment type="caution">
    <text evidence="2">The sequence shown here is derived from an EMBL/GenBank/DDBJ whole genome shotgun (WGS) entry which is preliminary data.</text>
</comment>
<dbReference type="Gene3D" id="3.30.420.230">
    <property type="match status" value="1"/>
</dbReference>
<dbReference type="SMART" id="SM00232">
    <property type="entry name" value="JAB_MPN"/>
    <property type="match status" value="1"/>
</dbReference>
<dbReference type="PANTHER" id="PTHR11140:SF0">
    <property type="entry name" value="PRE-MRNA-PROCESSING-SPLICING FACTOR 8"/>
    <property type="match status" value="1"/>
</dbReference>
<evidence type="ECO:0000313" key="2">
    <source>
        <dbReference type="EMBL" id="KAJ2793692.1"/>
    </source>
</evidence>
<dbReference type="PROSITE" id="PS50249">
    <property type="entry name" value="MPN"/>
    <property type="match status" value="1"/>
</dbReference>
<dbReference type="InterPro" id="IPR021983">
    <property type="entry name" value="PRP8_domainIV"/>
</dbReference>
<dbReference type="GO" id="GO:0030619">
    <property type="term" value="F:U1 snRNA binding"/>
    <property type="evidence" value="ECO:0007669"/>
    <property type="project" value="TreeGrafter"/>
</dbReference>
<dbReference type="GO" id="GO:0030620">
    <property type="term" value="F:U2 snRNA binding"/>
    <property type="evidence" value="ECO:0007669"/>
    <property type="project" value="TreeGrafter"/>
</dbReference>
<dbReference type="InterPro" id="IPR043173">
    <property type="entry name" value="Prp8_domainIV_fingers"/>
</dbReference>
<dbReference type="InterPro" id="IPR012337">
    <property type="entry name" value="RNaseH-like_sf"/>
</dbReference>
<protein>
    <submittedName>
        <fullName evidence="2">Pre-mRNA-splicing factor 8</fullName>
    </submittedName>
</protein>
<dbReference type="GO" id="GO:0071013">
    <property type="term" value="C:catalytic step 2 spliceosome"/>
    <property type="evidence" value="ECO:0007669"/>
    <property type="project" value="TreeGrafter"/>
</dbReference>
<dbReference type="CDD" id="cd13838">
    <property type="entry name" value="RNase_H_like_Prp8_IV"/>
    <property type="match status" value="1"/>
</dbReference>
<proteinExistence type="predicted"/>
<dbReference type="InterPro" id="IPR000555">
    <property type="entry name" value="JAMM/MPN+_dom"/>
</dbReference>
<dbReference type="PANTHER" id="PTHR11140">
    <property type="entry name" value="PRE-MRNA SPLICING FACTOR PRP8"/>
    <property type="match status" value="1"/>
</dbReference>
<dbReference type="GO" id="GO:0005682">
    <property type="term" value="C:U5 snRNP"/>
    <property type="evidence" value="ECO:0007669"/>
    <property type="project" value="TreeGrafter"/>
</dbReference>
<dbReference type="FunFam" id="3.40.140.10:FF:000002">
    <property type="entry name" value="Pre-mRNA-processing-splicing factor 8"/>
    <property type="match status" value="1"/>
</dbReference>
<dbReference type="Pfam" id="PF01398">
    <property type="entry name" value="JAB"/>
    <property type="match status" value="1"/>
</dbReference>
<dbReference type="InterPro" id="IPR037518">
    <property type="entry name" value="MPN"/>
</dbReference>
<accession>A0A9W8HPF7</accession>
<dbReference type="CDD" id="cd08056">
    <property type="entry name" value="MPN_PRP8"/>
    <property type="match status" value="1"/>
</dbReference>
<dbReference type="AlphaFoldDB" id="A0A9W8HPF7"/>
<dbReference type="GO" id="GO:0030623">
    <property type="term" value="F:U5 snRNA binding"/>
    <property type="evidence" value="ECO:0007669"/>
    <property type="project" value="TreeGrafter"/>
</dbReference>
<dbReference type="InterPro" id="IPR012984">
    <property type="entry name" value="PROCT"/>
</dbReference>
<gene>
    <name evidence="2" type="primary">PRP8_2</name>
    <name evidence="2" type="ORF">H4R20_006467</name>
</gene>
<dbReference type="Gene3D" id="1.20.80.40">
    <property type="match status" value="1"/>
</dbReference>
<dbReference type="Gene3D" id="3.40.140.10">
    <property type="entry name" value="Cytidine Deaminase, domain 2"/>
    <property type="match status" value="1"/>
</dbReference>
<dbReference type="Pfam" id="PF08084">
    <property type="entry name" value="PROCT"/>
    <property type="match status" value="1"/>
</dbReference>
<dbReference type="Pfam" id="PF12134">
    <property type="entry name" value="PRP8_domainIV"/>
    <property type="match status" value="1"/>
</dbReference>
<sequence>MTILNPRTGQCFIKVIHSSVWAGQKRLGQLAKWKTAEETVALVRSLPVEEQPNQLIVSRKGMLDPLEVTMLDFPNITIRGSEMQLPLQALLRIEKIGDMILKATEPKMSLWSCYDNWLATVSPYTAFSRLVLILRALHINAERAKIVLRPDKNTVTEPHHLWPSLTDEQWIKVENQLKDLILADYGKKNNVNVASLTASEIRDVILGMEIQAPSQQRQQIAEIEKQAREQSQLTAVTTKTQNVHGDEIVVTTTSNYESQAFASKTEWRLRAIAAQNLPLRTKHLYVNADDISDTAYTYVLPKNLLKRFIAIADSRTQVAGYLYGMSPEGNDQVKEIRAVVMVPQWATHLQVHLPDQMPTHEYLRDLEPLGWMHTMPSELSHLSPQDVTIHSQILARTADKPKVRWDGEKTIVMTCAFTPGSCSLTAYKLTPAGFEWGRENKDMASPAPEGFTPACFERVQMLLSDRFMGFFMVPDDNGLWNYNFMGPAHRADMSYDLQLDVPRAFYDEMHRPSHFMNFASMETSAADEVDLEDEFA</sequence>
<feature type="domain" description="MPN" evidence="1">
    <location>
        <begin position="297"/>
        <end position="433"/>
    </location>
</feature>
<dbReference type="Proteomes" id="UP001140094">
    <property type="component" value="Unassembled WGS sequence"/>
</dbReference>